<proteinExistence type="predicted"/>
<reference evidence="1 2" key="1">
    <citation type="submission" date="2020-05" db="EMBL/GenBank/DDBJ databases">
        <title>Actinomadura verrucosospora NRRL-B18236 (PFL_A860) Genome sequencing and assembly.</title>
        <authorList>
            <person name="Samborskyy M."/>
        </authorList>
    </citation>
    <scope>NUCLEOTIDE SEQUENCE [LARGE SCALE GENOMIC DNA]</scope>
    <source>
        <strain evidence="1 2">NRRL:B18236</strain>
    </source>
</reference>
<name>A0A7D3W3B7_ACTVE</name>
<keyword evidence="2" id="KW-1185">Reference proteome</keyword>
<evidence type="ECO:0000313" key="1">
    <source>
        <dbReference type="EMBL" id="QKG25216.1"/>
    </source>
</evidence>
<gene>
    <name evidence="1" type="ORF">ACTIVE_6867</name>
</gene>
<dbReference type="Proteomes" id="UP000501240">
    <property type="component" value="Chromosome"/>
</dbReference>
<dbReference type="AlphaFoldDB" id="A0A7D3W3B7"/>
<sequence>MPGTHGSASQSIDGAIAFAWDRPDRADLDRTAPTEGTVFDEAVRRARTERREARRVSAGFDNRLL</sequence>
<accession>A0A7D3W3B7</accession>
<protein>
    <submittedName>
        <fullName evidence="1">Uncharacterized protein</fullName>
    </submittedName>
</protein>
<evidence type="ECO:0000313" key="2">
    <source>
        <dbReference type="Proteomes" id="UP000501240"/>
    </source>
</evidence>
<organism evidence="1 2">
    <name type="scientific">Actinomadura verrucosospora</name>
    <dbReference type="NCBI Taxonomy" id="46165"/>
    <lineage>
        <taxon>Bacteria</taxon>
        <taxon>Bacillati</taxon>
        <taxon>Actinomycetota</taxon>
        <taxon>Actinomycetes</taxon>
        <taxon>Streptosporangiales</taxon>
        <taxon>Thermomonosporaceae</taxon>
        <taxon>Actinomadura</taxon>
    </lineage>
</organism>
<dbReference type="EMBL" id="CP053892">
    <property type="protein sequence ID" value="QKG25216.1"/>
    <property type="molecule type" value="Genomic_DNA"/>
</dbReference>
<dbReference type="RefSeq" id="WP_173098865.1">
    <property type="nucleotide sequence ID" value="NZ_CP053892.1"/>
</dbReference>